<dbReference type="AlphaFoldDB" id="A0A844HNE8"/>
<accession>A0A844HNE8</accession>
<dbReference type="PANTHER" id="PTHR11851">
    <property type="entry name" value="METALLOPROTEASE"/>
    <property type="match status" value="1"/>
</dbReference>
<dbReference type="Proteomes" id="UP000449846">
    <property type="component" value="Unassembled WGS sequence"/>
</dbReference>
<feature type="domain" description="Peptidase M16 N-terminal" evidence="5">
    <location>
        <begin position="14"/>
        <end position="161"/>
    </location>
</feature>
<dbReference type="RefSeq" id="WP_192336342.1">
    <property type="nucleotide sequence ID" value="NZ_JBHGCD010000010.1"/>
</dbReference>
<evidence type="ECO:0000256" key="4">
    <source>
        <dbReference type="RuleBase" id="RU004447"/>
    </source>
</evidence>
<evidence type="ECO:0000259" key="6">
    <source>
        <dbReference type="Pfam" id="PF05193"/>
    </source>
</evidence>
<proteinExistence type="inferred from homology"/>
<dbReference type="PROSITE" id="PS00143">
    <property type="entry name" value="INSULINASE"/>
    <property type="match status" value="1"/>
</dbReference>
<dbReference type="PANTHER" id="PTHR11851:SF49">
    <property type="entry name" value="MITOCHONDRIAL-PROCESSING PEPTIDASE SUBUNIT ALPHA"/>
    <property type="match status" value="1"/>
</dbReference>
<comment type="cofactor">
    <cofactor evidence="1">
        <name>Zn(2+)</name>
        <dbReference type="ChEBI" id="CHEBI:29105"/>
    </cofactor>
</comment>
<keyword evidence="3" id="KW-0645">Protease</keyword>
<dbReference type="Pfam" id="PF05193">
    <property type="entry name" value="Peptidase_M16_C"/>
    <property type="match status" value="1"/>
</dbReference>
<evidence type="ECO:0000313" key="8">
    <source>
        <dbReference type="Proteomes" id="UP000449846"/>
    </source>
</evidence>
<comment type="similarity">
    <text evidence="2 4">Belongs to the peptidase M16 family.</text>
</comment>
<keyword evidence="3" id="KW-0482">Metalloprotease</keyword>
<dbReference type="EMBL" id="WMIG01000004">
    <property type="protein sequence ID" value="MTH59695.1"/>
    <property type="molecule type" value="Genomic_DNA"/>
</dbReference>
<dbReference type="GO" id="GO:0006508">
    <property type="term" value="P:proteolysis"/>
    <property type="evidence" value="ECO:0007669"/>
    <property type="project" value="InterPro"/>
</dbReference>
<name>A0A844HNE8_9RHOB</name>
<dbReference type="GO" id="GO:0046872">
    <property type="term" value="F:metal ion binding"/>
    <property type="evidence" value="ECO:0007669"/>
    <property type="project" value="InterPro"/>
</dbReference>
<feature type="domain" description="Peptidase M16 C-terminal" evidence="6">
    <location>
        <begin position="169"/>
        <end position="339"/>
    </location>
</feature>
<dbReference type="InterPro" id="IPR007863">
    <property type="entry name" value="Peptidase_M16_C"/>
</dbReference>
<evidence type="ECO:0000256" key="1">
    <source>
        <dbReference type="ARBA" id="ARBA00001947"/>
    </source>
</evidence>
<dbReference type="InterPro" id="IPR001431">
    <property type="entry name" value="Pept_M16_Zn_BS"/>
</dbReference>
<evidence type="ECO:0000256" key="2">
    <source>
        <dbReference type="ARBA" id="ARBA00007261"/>
    </source>
</evidence>
<dbReference type="SUPFAM" id="SSF63411">
    <property type="entry name" value="LuxS/MPP-like metallohydrolase"/>
    <property type="match status" value="2"/>
</dbReference>
<dbReference type="FunFam" id="3.30.830.10:FF:000008">
    <property type="entry name" value="Mitochondrial-processing peptidase subunit beta"/>
    <property type="match status" value="1"/>
</dbReference>
<dbReference type="InterPro" id="IPR011249">
    <property type="entry name" value="Metalloenz_LuxS/M16"/>
</dbReference>
<dbReference type="Pfam" id="PF00675">
    <property type="entry name" value="Peptidase_M16"/>
    <property type="match status" value="1"/>
</dbReference>
<keyword evidence="8" id="KW-1185">Reference proteome</keyword>
<protein>
    <submittedName>
        <fullName evidence="7">Insulinase family protein</fullName>
    </submittedName>
</protein>
<keyword evidence="3" id="KW-0378">Hydrolase</keyword>
<dbReference type="Gene3D" id="3.30.830.10">
    <property type="entry name" value="Metalloenzyme, LuxS/M16 peptidase-like"/>
    <property type="match status" value="2"/>
</dbReference>
<dbReference type="GO" id="GO:0004222">
    <property type="term" value="F:metalloendopeptidase activity"/>
    <property type="evidence" value="ECO:0007669"/>
    <property type="project" value="InterPro"/>
</dbReference>
<evidence type="ECO:0000259" key="5">
    <source>
        <dbReference type="Pfam" id="PF00675"/>
    </source>
</evidence>
<evidence type="ECO:0000256" key="3">
    <source>
        <dbReference type="ARBA" id="ARBA00023049"/>
    </source>
</evidence>
<evidence type="ECO:0000313" key="7">
    <source>
        <dbReference type="EMBL" id="MTH59695.1"/>
    </source>
</evidence>
<gene>
    <name evidence="7" type="ORF">GL300_10785</name>
</gene>
<comment type="caution">
    <text evidence="7">The sequence shown here is derived from an EMBL/GenBank/DDBJ whole genome shotgun (WGS) entry which is preliminary data.</text>
</comment>
<dbReference type="InterPro" id="IPR011765">
    <property type="entry name" value="Pept_M16_N"/>
</dbReference>
<dbReference type="InterPro" id="IPR050361">
    <property type="entry name" value="MPP/UQCRC_Complex"/>
</dbReference>
<sequence>MSQTRISTLPNGLRVVTRDMPGLHSAAIGIWVNAGCRDERAEQNGIAHFLEHMAFKGTPTRSALQIAEAIENVGGYINAYTSRDVTSYYARVLAGDVGLALDVISDIVLNPVFDQREIEVERGVILQEIGQSLDTPDDVIFDWLQEAAYPNQPMGRTILGPAERVSHFGRDDLSGFITEHYGPERMILAAAGAVDHDRILRQAEAIFSHLPARPVTSREPARWQGSEARRVKKLEQAHFALAFEGPGYQDPDFYAAQIWTSALGGGMSSRLFQKLREEKGLCYSIFAQSGFHDDTGMVTIYAGTSGDQIADLANVTVDEMKRSADDMTEAEVARARAQLKAGLLMGLESPTGQAERMARSLAIWGRVSEPAEVAERIDAVTVADVRAHAEKLIQNARPALALYGPVRSAPSREKLAERLAA</sequence>
<organism evidence="7 8">
    <name type="scientific">Paracoccus litorisediminis</name>
    <dbReference type="NCBI Taxonomy" id="2006130"/>
    <lineage>
        <taxon>Bacteria</taxon>
        <taxon>Pseudomonadati</taxon>
        <taxon>Pseudomonadota</taxon>
        <taxon>Alphaproteobacteria</taxon>
        <taxon>Rhodobacterales</taxon>
        <taxon>Paracoccaceae</taxon>
        <taxon>Paracoccus</taxon>
    </lineage>
</organism>
<reference evidence="7 8" key="1">
    <citation type="submission" date="2019-11" db="EMBL/GenBank/DDBJ databases">
        <authorList>
            <person name="Dong K."/>
        </authorList>
    </citation>
    <scope>NUCLEOTIDE SEQUENCE [LARGE SCALE GENOMIC DNA]</scope>
    <source>
        <strain evidence="7 8">NBRC 112902</strain>
    </source>
</reference>